<gene>
    <name evidence="4" type="ORF">F8566_41160</name>
</gene>
<dbReference type="SUPFAM" id="SSF89796">
    <property type="entry name" value="CoA-transferase family III (CaiB/BaiF)"/>
    <property type="match status" value="2"/>
</dbReference>
<name>A0A6H9Y955_9ACTN</name>
<dbReference type="PANTHER" id="PTHR48228">
    <property type="entry name" value="SUCCINYL-COA--D-CITRAMALATE COA-TRANSFERASE"/>
    <property type="match status" value="1"/>
</dbReference>
<dbReference type="Gene3D" id="3.30.1540.10">
    <property type="entry name" value="formyl-coa transferase, domain 3"/>
    <property type="match status" value="2"/>
</dbReference>
<dbReference type="Pfam" id="PF02515">
    <property type="entry name" value="CoA_transf_3"/>
    <property type="match status" value="3"/>
</dbReference>
<dbReference type="Proteomes" id="UP000468735">
    <property type="component" value="Unassembled WGS sequence"/>
</dbReference>
<evidence type="ECO:0000313" key="5">
    <source>
        <dbReference type="Proteomes" id="UP000468735"/>
    </source>
</evidence>
<feature type="region of interest" description="Disordered" evidence="3">
    <location>
        <begin position="344"/>
        <end position="364"/>
    </location>
</feature>
<comment type="similarity">
    <text evidence="1">Belongs to the CoA-transferase III family.</text>
</comment>
<evidence type="ECO:0000256" key="1">
    <source>
        <dbReference type="ARBA" id="ARBA00008383"/>
    </source>
</evidence>
<dbReference type="InterPro" id="IPR003673">
    <property type="entry name" value="CoA-Trfase_fam_III"/>
</dbReference>
<dbReference type="AlphaFoldDB" id="A0A6H9Y955"/>
<keyword evidence="2 4" id="KW-0808">Transferase</keyword>
<dbReference type="GO" id="GO:0016740">
    <property type="term" value="F:transferase activity"/>
    <property type="evidence" value="ECO:0007669"/>
    <property type="project" value="UniProtKB-KW"/>
</dbReference>
<dbReference type="OrthoDB" id="4251672at2"/>
<dbReference type="EMBL" id="WBMT01000025">
    <property type="protein sequence ID" value="KAB2341554.1"/>
    <property type="molecule type" value="Genomic_DNA"/>
</dbReference>
<accession>A0A6H9Y955</accession>
<dbReference type="Gene3D" id="3.40.50.10540">
    <property type="entry name" value="Crotonobetainyl-coa:carnitine coa-transferase, domain 1"/>
    <property type="match status" value="2"/>
</dbReference>
<dbReference type="InterPro" id="IPR023606">
    <property type="entry name" value="CoA-Trfase_III_dom_1_sf"/>
</dbReference>
<evidence type="ECO:0000256" key="2">
    <source>
        <dbReference type="ARBA" id="ARBA00022679"/>
    </source>
</evidence>
<sequence>MTAMSDPETSDTGSAPLEGIRVLEWSSSIAGAYAGRLLCDAGASVTRVGGAETLGHGRHFDSYLNHGKMRVSGDLAELRRSASSVPADIVVLELPDAPDRDLLSGFGDTVVAVISPWGLDGPWAGTGRPWSEFTLQAEAGSLTWRGSMSKYPIMTGSSEGLWVAGTMAAGAATAALQGGGEGRILDVALLDATVYTTNLFHSVTASVSRPSRSPRPRRRLTPSVEPAADGWIGLNLASAQNHEDFVVLIGRPDWLDDEQMRTFEGRYARRAEWTAAVRSWTVRHTVQECIDALAAFRIPAAPVHSGATILEDPQVVAREFYEPHPDGRFMAPKPPLLFDGVRPRRRKAAPADGPPAPTGRRPVASSDLPFDGLRVVDLGTWWVGAYVGSALGAFGADVVKVESTRRIDGSRTMGGVPVTRDHWWECGSFYLGANFNKRNVTLDITQAEGRELLVRLIEDADVLLENFAPRVLESAGLGWDEVHRINPRLVMLRMPAFGLTGPRREMVGYAQTVEQFSGLCWRTGYPGGDPTNPQGPADPMGGANSFFALAAALLRRRVTGRGMLVEAALAEGALVMASEQVIRWTADGELLDRAGNRAVEAHVQGAFRAGGDERWIGISVLDDGQWKALVDVLGFADWHEDHELRDRVGRQAAADRVEARIAEWVAGRKPEDVVDRLVAAGVPAGLCTDPRWIHEHPHLAGRGSYELTELPWAGTIPLPTLPFRRMGQPTWLTRRPPTLGEHNHEVLVGELGLSEETYAGLVERKVIGDAPAGFR</sequence>
<organism evidence="4 5">
    <name type="scientific">Actinomadura rudentiformis</name>
    <dbReference type="NCBI Taxonomy" id="359158"/>
    <lineage>
        <taxon>Bacteria</taxon>
        <taxon>Bacillati</taxon>
        <taxon>Actinomycetota</taxon>
        <taxon>Actinomycetes</taxon>
        <taxon>Streptosporangiales</taxon>
        <taxon>Thermomonosporaceae</taxon>
        <taxon>Actinomadura</taxon>
    </lineage>
</organism>
<proteinExistence type="inferred from homology"/>
<evidence type="ECO:0000256" key="3">
    <source>
        <dbReference type="SAM" id="MobiDB-lite"/>
    </source>
</evidence>
<keyword evidence="5" id="KW-1185">Reference proteome</keyword>
<dbReference type="InterPro" id="IPR044855">
    <property type="entry name" value="CoA-Trfase_III_dom3_sf"/>
</dbReference>
<protein>
    <submittedName>
        <fullName evidence="4">CoA transferase</fullName>
    </submittedName>
</protein>
<evidence type="ECO:0000313" key="4">
    <source>
        <dbReference type="EMBL" id="KAB2341554.1"/>
    </source>
</evidence>
<comment type="caution">
    <text evidence="4">The sequence shown here is derived from an EMBL/GenBank/DDBJ whole genome shotgun (WGS) entry which is preliminary data.</text>
</comment>
<dbReference type="PANTHER" id="PTHR48228:SF6">
    <property type="entry name" value="L-CARNITINE COA-TRANSFERASE"/>
    <property type="match status" value="1"/>
</dbReference>
<dbReference type="InterPro" id="IPR050509">
    <property type="entry name" value="CoA-transferase_III"/>
</dbReference>
<reference evidence="4 5" key="1">
    <citation type="submission" date="2019-09" db="EMBL/GenBank/DDBJ databases">
        <title>Actinomadura physcomitrii sp. nov., a novel actinomycete isolated from moss [Physcomitrium sphaericum (Ludw) Fuernr].</title>
        <authorList>
            <person name="Zhuang X."/>
            <person name="Liu C."/>
        </authorList>
    </citation>
    <scope>NUCLEOTIDE SEQUENCE [LARGE SCALE GENOMIC DNA]</scope>
    <source>
        <strain evidence="4 5">HMC1</strain>
    </source>
</reference>